<feature type="domain" description="LamG-like jellyroll fold" evidence="3">
    <location>
        <begin position="1"/>
        <end position="128"/>
    </location>
</feature>
<evidence type="ECO:0000259" key="3">
    <source>
        <dbReference type="SMART" id="SM00560"/>
    </source>
</evidence>
<comment type="caution">
    <text evidence="4">The sequence shown here is derived from an EMBL/GenBank/DDBJ whole genome shotgun (WGS) entry which is preliminary data.</text>
</comment>
<evidence type="ECO:0000256" key="2">
    <source>
        <dbReference type="ARBA" id="ARBA00023157"/>
    </source>
</evidence>
<dbReference type="SUPFAM" id="SSF49899">
    <property type="entry name" value="Concanavalin A-like lectins/glucanases"/>
    <property type="match status" value="1"/>
</dbReference>
<dbReference type="SMART" id="SM00560">
    <property type="entry name" value="LamGL"/>
    <property type="match status" value="1"/>
</dbReference>
<dbReference type="InterPro" id="IPR013320">
    <property type="entry name" value="ConA-like_dom_sf"/>
</dbReference>
<dbReference type="Pfam" id="PF13385">
    <property type="entry name" value="Laminin_G_3"/>
    <property type="match status" value="1"/>
</dbReference>
<evidence type="ECO:0000313" key="5">
    <source>
        <dbReference type="Proteomes" id="UP000432516"/>
    </source>
</evidence>
<dbReference type="Gene3D" id="2.60.120.200">
    <property type="match status" value="1"/>
</dbReference>
<organism evidence="4 5">
    <name type="scientific">Parabacteroides distasonis</name>
    <dbReference type="NCBI Taxonomy" id="823"/>
    <lineage>
        <taxon>Bacteria</taxon>
        <taxon>Pseudomonadati</taxon>
        <taxon>Bacteroidota</taxon>
        <taxon>Bacteroidia</taxon>
        <taxon>Bacteroidales</taxon>
        <taxon>Tannerellaceae</taxon>
        <taxon>Parabacteroides</taxon>
    </lineage>
</organism>
<keyword evidence="1" id="KW-0732">Signal</keyword>
<evidence type="ECO:0000256" key="1">
    <source>
        <dbReference type="ARBA" id="ARBA00022729"/>
    </source>
</evidence>
<name>A0A7K0I5D5_PARDI</name>
<dbReference type="Proteomes" id="UP000432516">
    <property type="component" value="Unassembled WGS sequence"/>
</dbReference>
<proteinExistence type="predicted"/>
<sequence>FSIECRVKYNEFAGGDQNVISCESGNSGWMLRSSGNVIQFYINDGNWTGCQTSSLELNRWYHVAATYQKGGGIALYLDGKKVGSSSCGTLQVTPNADLQAGTAPSYSDRYMRGYIQDLSLWKDVRTAEEVAADINCDFSGTEDGLNAYWPLNLNLGTSITDKTGNHTVNLVDVVWENPEE</sequence>
<protein>
    <submittedName>
        <fullName evidence="4">LamG domain-containing protein</fullName>
    </submittedName>
</protein>
<dbReference type="GO" id="GO:0005975">
    <property type="term" value="P:carbohydrate metabolic process"/>
    <property type="evidence" value="ECO:0007669"/>
    <property type="project" value="UniProtKB-ARBA"/>
</dbReference>
<gene>
    <name evidence="4" type="ORF">GKD68_24650</name>
</gene>
<dbReference type="InterPro" id="IPR006558">
    <property type="entry name" value="LamG-like"/>
</dbReference>
<dbReference type="GO" id="GO:0004553">
    <property type="term" value="F:hydrolase activity, hydrolyzing O-glycosyl compounds"/>
    <property type="evidence" value="ECO:0007669"/>
    <property type="project" value="UniProtKB-ARBA"/>
</dbReference>
<dbReference type="RefSeq" id="WP_173011900.1">
    <property type="nucleotide sequence ID" value="NZ_WKNE01000213.1"/>
</dbReference>
<dbReference type="EMBL" id="WKNE01000213">
    <property type="protein sequence ID" value="MRZ57858.1"/>
    <property type="molecule type" value="Genomic_DNA"/>
</dbReference>
<feature type="non-terminal residue" evidence="4">
    <location>
        <position position="1"/>
    </location>
</feature>
<keyword evidence="2" id="KW-1015">Disulfide bond</keyword>
<evidence type="ECO:0000313" key="4">
    <source>
        <dbReference type="EMBL" id="MRZ57858.1"/>
    </source>
</evidence>
<accession>A0A7K0I5D5</accession>
<dbReference type="AlphaFoldDB" id="A0A7K0I5D5"/>
<reference evidence="4 5" key="1">
    <citation type="journal article" date="2019" name="Nat. Med.">
        <title>A library of human gut bacterial isolates paired with longitudinal multiomics data enables mechanistic microbiome research.</title>
        <authorList>
            <person name="Poyet M."/>
            <person name="Groussin M."/>
            <person name="Gibbons S.M."/>
            <person name="Avila-Pacheco J."/>
            <person name="Jiang X."/>
            <person name="Kearney S.M."/>
            <person name="Perrotta A.R."/>
            <person name="Berdy B."/>
            <person name="Zhao S."/>
            <person name="Lieberman T.D."/>
            <person name="Swanson P.K."/>
            <person name="Smith M."/>
            <person name="Roesemann S."/>
            <person name="Alexander J.E."/>
            <person name="Rich S.A."/>
            <person name="Livny J."/>
            <person name="Vlamakis H."/>
            <person name="Clish C."/>
            <person name="Bullock K."/>
            <person name="Deik A."/>
            <person name="Scott J."/>
            <person name="Pierce K.A."/>
            <person name="Xavier R.J."/>
            <person name="Alm E.J."/>
        </authorList>
    </citation>
    <scope>NUCLEOTIDE SEQUENCE [LARGE SCALE GENOMIC DNA]</scope>
    <source>
        <strain evidence="4 5">BIOML-A2</strain>
    </source>
</reference>